<name>A0A0G1TGF8_9BACT</name>
<protein>
    <recommendedName>
        <fullName evidence="3">Protein containing DUF497</fullName>
    </recommendedName>
</protein>
<proteinExistence type="predicted"/>
<evidence type="ECO:0000313" key="2">
    <source>
        <dbReference type="Proteomes" id="UP000034212"/>
    </source>
</evidence>
<dbReference type="EMBL" id="LCOQ01000007">
    <property type="protein sequence ID" value="KKU80864.1"/>
    <property type="molecule type" value="Genomic_DNA"/>
</dbReference>
<reference evidence="1 2" key="1">
    <citation type="journal article" date="2015" name="Nature">
        <title>rRNA introns, odd ribosomes, and small enigmatic genomes across a large radiation of phyla.</title>
        <authorList>
            <person name="Brown C.T."/>
            <person name="Hug L.A."/>
            <person name="Thomas B.C."/>
            <person name="Sharon I."/>
            <person name="Castelle C.J."/>
            <person name="Singh A."/>
            <person name="Wilkins M.J."/>
            <person name="Williams K.H."/>
            <person name="Banfield J.F."/>
        </authorList>
    </citation>
    <scope>NUCLEOTIDE SEQUENCE [LARGE SCALE GENOMIC DNA]</scope>
</reference>
<dbReference type="AlphaFoldDB" id="A0A0G1TGF8"/>
<comment type="caution">
    <text evidence="1">The sequence shown here is derived from an EMBL/GenBank/DDBJ whole genome shotgun (WGS) entry which is preliminary data.</text>
</comment>
<dbReference type="InterPro" id="IPR038573">
    <property type="entry name" value="BrnT_sf"/>
</dbReference>
<dbReference type="InterPro" id="IPR007460">
    <property type="entry name" value="BrnT_toxin"/>
</dbReference>
<accession>A0A0G1TGF8</accession>
<evidence type="ECO:0000313" key="1">
    <source>
        <dbReference type="EMBL" id="KKU80864.1"/>
    </source>
</evidence>
<dbReference type="Proteomes" id="UP000034212">
    <property type="component" value="Unassembled WGS sequence"/>
</dbReference>
<evidence type="ECO:0008006" key="3">
    <source>
        <dbReference type="Google" id="ProtNLM"/>
    </source>
</evidence>
<gene>
    <name evidence="1" type="ORF">UY08_C0007G0002</name>
</gene>
<dbReference type="Pfam" id="PF04365">
    <property type="entry name" value="BrnT_toxin"/>
    <property type="match status" value="1"/>
</dbReference>
<sequence length="102" mass="12341">MDVDLSLIEGFDWDKGNLEHITRHKVNYKECEEVFLNKPFIVNEDESHSQSEERFRVYGHTNKNRLVMLVLTIRNNKFRIISVRDQSKKERKEYQEFGDEYS</sequence>
<dbReference type="Gene3D" id="3.10.450.530">
    <property type="entry name" value="Ribonuclease toxin, BrnT, of type II toxin-antitoxin system"/>
    <property type="match status" value="1"/>
</dbReference>
<organism evidence="1 2">
    <name type="scientific">Candidatus Gottesmanbacteria bacterium GW2011_GWA1_47_8</name>
    <dbReference type="NCBI Taxonomy" id="1618438"/>
    <lineage>
        <taxon>Bacteria</taxon>
        <taxon>Candidatus Gottesmaniibacteriota</taxon>
    </lineage>
</organism>